<sequence>MECWDRDNNQSRSLGEDVSEFLDNPVGTAVGSGIGEFATSLNQGFREFIAQILYWWVMVPHTDPTRWGAGSLWPIMTGLSMLLGSLFLIGRGVKLMITGKPEILVTTIKGLAKYVLVCAIGITVLTSALHFSEWLTGYFLDVGTHSDGCAAYQSGQPDGLEIDYAQLETEGAQAEARAELGQAFGNCLAGQFAAGTLSAGLVIVLFVLALIVGLIQALLMFVREAALPIMALLLPIAASGQIGGSATKRWLPGLIALMATVVLYKPMLAFVFAVGFTQIILGTELMSIIMGFITLSIGVIAPGVMLKAFKPMMTMGVEEGASPGSVINNAFLGSQLAGSASQWAEKHSGEQAARSARTQAAQHAAHAGGGLTLSATKNAAQGAASTGAAVAGGPAGLLAKAGQAFKSVISGLGRNGKGPEGQIAARSHPHAGEPHGAGPQSGLHLRQPGQGQPPPSGPNGFGPHPTDPPPPGSNGSGLHPADPGSYGGPGHDPATTPSLREPYDPGPGPGNFRPRLDDLGPGATDHRQEDDQ</sequence>
<evidence type="ECO:0000256" key="1">
    <source>
        <dbReference type="SAM" id="MobiDB-lite"/>
    </source>
</evidence>
<organism evidence="3 4">
    <name type="scientific">Nocardiopsis sinuspersici</name>
    <dbReference type="NCBI Taxonomy" id="501010"/>
    <lineage>
        <taxon>Bacteria</taxon>
        <taxon>Bacillati</taxon>
        <taxon>Actinomycetota</taxon>
        <taxon>Actinomycetes</taxon>
        <taxon>Streptosporangiales</taxon>
        <taxon>Nocardiopsidaceae</taxon>
        <taxon>Nocardiopsis</taxon>
    </lineage>
</organism>
<keyword evidence="4" id="KW-1185">Reference proteome</keyword>
<accession>A0A1V3BVE1</accession>
<evidence type="ECO:0000313" key="3">
    <source>
        <dbReference type="EMBL" id="OOC52465.1"/>
    </source>
</evidence>
<comment type="caution">
    <text evidence="3">The sequence shown here is derived from an EMBL/GenBank/DDBJ whole genome shotgun (WGS) entry which is preliminary data.</text>
</comment>
<proteinExistence type="predicted"/>
<reference evidence="4" key="1">
    <citation type="submission" date="2016-08" db="EMBL/GenBank/DDBJ databases">
        <authorList>
            <person name="Tokovenko B."/>
            <person name="Kalinowski J."/>
        </authorList>
    </citation>
    <scope>NUCLEOTIDE SEQUENCE [LARGE SCALE GENOMIC DNA]</scope>
    <source>
        <strain evidence="4">UTMC102</strain>
    </source>
</reference>
<feature type="transmembrane region" description="Helical" evidence="2">
    <location>
        <begin position="199"/>
        <end position="222"/>
    </location>
</feature>
<gene>
    <name evidence="3" type="ORF">NOSIN_00285</name>
</gene>
<dbReference type="Proteomes" id="UP000189004">
    <property type="component" value="Unassembled WGS sequence"/>
</dbReference>
<keyword evidence="2" id="KW-0472">Membrane</keyword>
<dbReference type="AlphaFoldDB" id="A0A1V3BVE1"/>
<dbReference type="EMBL" id="MCOK01000001">
    <property type="protein sequence ID" value="OOC52465.1"/>
    <property type="molecule type" value="Genomic_DNA"/>
</dbReference>
<evidence type="ECO:0000313" key="4">
    <source>
        <dbReference type="Proteomes" id="UP000189004"/>
    </source>
</evidence>
<feature type="transmembrane region" description="Helical" evidence="2">
    <location>
        <begin position="285"/>
        <end position="306"/>
    </location>
</feature>
<evidence type="ECO:0000256" key="2">
    <source>
        <dbReference type="SAM" id="Phobius"/>
    </source>
</evidence>
<feature type="transmembrane region" description="Helical" evidence="2">
    <location>
        <begin position="254"/>
        <end position="279"/>
    </location>
</feature>
<name>A0A1V3BVE1_9ACTN</name>
<feature type="region of interest" description="Disordered" evidence="1">
    <location>
        <begin position="412"/>
        <end position="532"/>
    </location>
</feature>
<keyword evidence="2" id="KW-0812">Transmembrane</keyword>
<protein>
    <submittedName>
        <fullName evidence="3">Uncharacterized protein</fullName>
    </submittedName>
</protein>
<dbReference type="STRING" id="501010.NOSIN_00285"/>
<feature type="transmembrane region" description="Helical" evidence="2">
    <location>
        <begin position="72"/>
        <end position="90"/>
    </location>
</feature>
<feature type="compositionally biased region" description="Basic and acidic residues" evidence="1">
    <location>
        <begin position="514"/>
        <end position="532"/>
    </location>
</feature>
<feature type="transmembrane region" description="Helical" evidence="2">
    <location>
        <begin position="111"/>
        <end position="131"/>
    </location>
</feature>
<keyword evidence="2" id="KW-1133">Transmembrane helix</keyword>